<name>A0AAW8R420_9ALTE</name>
<dbReference type="GO" id="GO:0008081">
    <property type="term" value="F:phosphoric diester hydrolase activity"/>
    <property type="evidence" value="ECO:0007669"/>
    <property type="project" value="UniProtKB-ARBA"/>
</dbReference>
<dbReference type="AlphaFoldDB" id="A0AAW8R420"/>
<dbReference type="InterPro" id="IPR021812">
    <property type="entry name" value="DUF3391"/>
</dbReference>
<gene>
    <name evidence="2" type="ORF">RM544_15920</name>
</gene>
<reference evidence="2 3" key="1">
    <citation type="submission" date="2023-09" db="EMBL/GenBank/DDBJ databases">
        <authorList>
            <person name="Rey-Velasco X."/>
        </authorList>
    </citation>
    <scope>NUCLEOTIDE SEQUENCE [LARGE SCALE GENOMIC DNA]</scope>
    <source>
        <strain evidence="2 3">W409</strain>
    </source>
</reference>
<dbReference type="Proteomes" id="UP001249020">
    <property type="component" value="Unassembled WGS sequence"/>
</dbReference>
<dbReference type="EMBL" id="JAVRIE010000007">
    <property type="protein sequence ID" value="MDT0584036.1"/>
    <property type="molecule type" value="Genomic_DNA"/>
</dbReference>
<dbReference type="PANTHER" id="PTHR43155:SF2">
    <property type="entry name" value="CYCLIC DI-GMP PHOSPHODIESTERASE PA4108"/>
    <property type="match status" value="1"/>
</dbReference>
<dbReference type="InterPro" id="IPR003607">
    <property type="entry name" value="HD/PDEase_dom"/>
</dbReference>
<dbReference type="Pfam" id="PF13487">
    <property type="entry name" value="HD_5"/>
    <property type="match status" value="1"/>
</dbReference>
<evidence type="ECO:0000259" key="1">
    <source>
        <dbReference type="PROSITE" id="PS51832"/>
    </source>
</evidence>
<sequence length="435" mass="47827">MIKSIPITELTIGMYVENVVKQKGNVRIKSRGLIKTQAIVDALTKKGILELEINIDKSKIEIPIASEEKVPEPAPQIQPSSNVIEDAAHSENINAPADISNDNPTLVHDNEAHITEKAIAAEAHQAALAKADKLYGQAKNVQQEFVNKLRSGAAPNVQELNNLSQDIIDSVFDNVDALSCLIMLKDSDDYLVEHAINCSILLAVFAKYKGLSQAEVEDLTMAGLLMDIGMATLPRELLGKTDDFSEADWTVIRSHVDIGIELVERLDDVAPIVLDVIANHHERVNGSGYPKAKTASDISLYAQMASIVDSYDAMISNRGYKRSDNASIALLKLEKDETLDRDLVMEFINAIGLHPVGSLVQLESQKLAIVSQRQVAHPLEPVVMVFYSLQTQLHTEIVRLDLSRADDAIVAGVRPEEFSMKLSKFFKKAFMPEAS</sequence>
<dbReference type="Gene3D" id="1.10.3210.10">
    <property type="entry name" value="Hypothetical protein af1432"/>
    <property type="match status" value="1"/>
</dbReference>
<dbReference type="Pfam" id="PF11871">
    <property type="entry name" value="DUF3391"/>
    <property type="match status" value="1"/>
</dbReference>
<keyword evidence="3" id="KW-1185">Reference proteome</keyword>
<protein>
    <submittedName>
        <fullName evidence="2">DUF3391 domain-containing protein</fullName>
    </submittedName>
</protein>
<dbReference type="InterPro" id="IPR037522">
    <property type="entry name" value="HD_GYP_dom"/>
</dbReference>
<organism evidence="2 3">
    <name type="scientific">Brumicola blandensis</name>
    <dbReference type="NCBI Taxonomy" id="3075611"/>
    <lineage>
        <taxon>Bacteria</taxon>
        <taxon>Pseudomonadati</taxon>
        <taxon>Pseudomonadota</taxon>
        <taxon>Gammaproteobacteria</taxon>
        <taxon>Alteromonadales</taxon>
        <taxon>Alteromonadaceae</taxon>
        <taxon>Brumicola</taxon>
    </lineage>
</organism>
<proteinExistence type="predicted"/>
<dbReference type="RefSeq" id="WP_311362804.1">
    <property type="nucleotide sequence ID" value="NZ_JAVRIE010000007.1"/>
</dbReference>
<dbReference type="SMART" id="SM00471">
    <property type="entry name" value="HDc"/>
    <property type="match status" value="1"/>
</dbReference>
<dbReference type="PANTHER" id="PTHR43155">
    <property type="entry name" value="CYCLIC DI-GMP PHOSPHODIESTERASE PA4108-RELATED"/>
    <property type="match status" value="1"/>
</dbReference>
<comment type="caution">
    <text evidence="2">The sequence shown here is derived from an EMBL/GenBank/DDBJ whole genome shotgun (WGS) entry which is preliminary data.</text>
</comment>
<evidence type="ECO:0000313" key="2">
    <source>
        <dbReference type="EMBL" id="MDT0584036.1"/>
    </source>
</evidence>
<feature type="domain" description="HD-GYP" evidence="1">
    <location>
        <begin position="169"/>
        <end position="365"/>
    </location>
</feature>
<accession>A0AAW8R420</accession>
<dbReference type="SUPFAM" id="SSF109604">
    <property type="entry name" value="HD-domain/PDEase-like"/>
    <property type="match status" value="1"/>
</dbReference>
<dbReference type="CDD" id="cd00077">
    <property type="entry name" value="HDc"/>
    <property type="match status" value="1"/>
</dbReference>
<dbReference type="PROSITE" id="PS51832">
    <property type="entry name" value="HD_GYP"/>
    <property type="match status" value="1"/>
</dbReference>
<evidence type="ECO:0000313" key="3">
    <source>
        <dbReference type="Proteomes" id="UP001249020"/>
    </source>
</evidence>